<dbReference type="GO" id="GO:0003677">
    <property type="term" value="F:DNA binding"/>
    <property type="evidence" value="ECO:0007669"/>
    <property type="project" value="TreeGrafter"/>
</dbReference>
<dbReference type="InterPro" id="IPR018608">
    <property type="entry name" value="Gti1/Pac2"/>
</dbReference>
<evidence type="ECO:0000313" key="2">
    <source>
        <dbReference type="Proteomes" id="UP001362999"/>
    </source>
</evidence>
<dbReference type="PANTHER" id="PTHR28027:SF2">
    <property type="entry name" value="TRANSCRIPTIONAL REGULATOR MIT1"/>
    <property type="match status" value="1"/>
</dbReference>
<comment type="caution">
    <text evidence="1">The sequence shown here is derived from an EMBL/GenBank/DDBJ whole genome shotgun (WGS) entry which is preliminary data.</text>
</comment>
<gene>
    <name evidence="1" type="ORF">R3P38DRAFT_833101</name>
</gene>
<evidence type="ECO:0000313" key="1">
    <source>
        <dbReference type="EMBL" id="KAK6967144.1"/>
    </source>
</evidence>
<dbReference type="AlphaFoldDB" id="A0AAV9Z1I4"/>
<reference evidence="1 2" key="1">
    <citation type="journal article" date="2024" name="J Genomics">
        <title>Draft genome sequencing and assembly of Favolaschia claudopus CIRM-BRFM 2984 isolated from oak limbs.</title>
        <authorList>
            <person name="Navarro D."/>
            <person name="Drula E."/>
            <person name="Chaduli D."/>
            <person name="Cazenave R."/>
            <person name="Ahrendt S."/>
            <person name="Wang J."/>
            <person name="Lipzen A."/>
            <person name="Daum C."/>
            <person name="Barry K."/>
            <person name="Grigoriev I.V."/>
            <person name="Favel A."/>
            <person name="Rosso M.N."/>
            <person name="Martin F."/>
        </authorList>
    </citation>
    <scope>NUCLEOTIDE SEQUENCE [LARGE SCALE GENOMIC DNA]</scope>
    <source>
        <strain evidence="1 2">CIRM-BRFM 2984</strain>
    </source>
</reference>
<proteinExistence type="predicted"/>
<dbReference type="Pfam" id="PF09729">
    <property type="entry name" value="Gti1_Pac2"/>
    <property type="match status" value="1"/>
</dbReference>
<accession>A0AAV9Z1I4</accession>
<sequence length="267" mass="29978">MTSRHPQPATAIPSFYGIIETTLDALRLIYATQRGVIASIDRCLDDVERRTMIKSGAIFVYRAEEAAASSWTDGLLWSIPQRKGDFLLYESLAPTIHGLTKKTISILTEGTTFELISYYSSVNLPGTLQRPSAHRDITAVPIHSRFVRVLDLHATLKVEQADDGTFWLIELAEGTSDRLDSAQIECEFNSSPEAHSTSEDSISSPRADLSSIFYGARQFTITNSTFTLTTHPHPPHNHERSLTEVIRRLDRIERILGPVTHRRSQSW</sequence>
<organism evidence="1 2">
    <name type="scientific">Favolaschia claudopus</name>
    <dbReference type="NCBI Taxonomy" id="2862362"/>
    <lineage>
        <taxon>Eukaryota</taxon>
        <taxon>Fungi</taxon>
        <taxon>Dikarya</taxon>
        <taxon>Basidiomycota</taxon>
        <taxon>Agaricomycotina</taxon>
        <taxon>Agaricomycetes</taxon>
        <taxon>Agaricomycetidae</taxon>
        <taxon>Agaricales</taxon>
        <taxon>Marasmiineae</taxon>
        <taxon>Mycenaceae</taxon>
        <taxon>Favolaschia</taxon>
    </lineage>
</organism>
<dbReference type="EMBL" id="JAWWNJ010000242">
    <property type="protein sequence ID" value="KAK6967144.1"/>
    <property type="molecule type" value="Genomic_DNA"/>
</dbReference>
<keyword evidence="2" id="KW-1185">Reference proteome</keyword>
<protein>
    <submittedName>
        <fullName evidence="1">Gti1/Pac2 family-domain-containing protein</fullName>
    </submittedName>
</protein>
<name>A0AAV9Z1I4_9AGAR</name>
<dbReference type="PANTHER" id="PTHR28027">
    <property type="entry name" value="TRANSCRIPTIONAL REGULATOR MIT1"/>
    <property type="match status" value="1"/>
</dbReference>
<dbReference type="Proteomes" id="UP001362999">
    <property type="component" value="Unassembled WGS sequence"/>
</dbReference>